<dbReference type="AlphaFoldDB" id="A0A0V0QX68"/>
<name>A0A0V0QX68_PSEPJ</name>
<gene>
    <name evidence="2" type="ORF">PPERSA_11433</name>
</gene>
<proteinExistence type="predicted"/>
<reference evidence="2 3" key="1">
    <citation type="journal article" date="2015" name="Sci. Rep.">
        <title>Genome of the facultative scuticociliatosis pathogen Pseudocohnilembus persalinus provides insight into its virulence through horizontal gene transfer.</title>
        <authorList>
            <person name="Xiong J."/>
            <person name="Wang G."/>
            <person name="Cheng J."/>
            <person name="Tian M."/>
            <person name="Pan X."/>
            <person name="Warren A."/>
            <person name="Jiang C."/>
            <person name="Yuan D."/>
            <person name="Miao W."/>
        </authorList>
    </citation>
    <scope>NUCLEOTIDE SEQUENCE [LARGE SCALE GENOMIC DNA]</scope>
    <source>
        <strain evidence="2">36N120E</strain>
    </source>
</reference>
<dbReference type="InParanoid" id="A0A0V0QX68"/>
<organism evidence="2 3">
    <name type="scientific">Pseudocohnilembus persalinus</name>
    <name type="common">Ciliate</name>
    <dbReference type="NCBI Taxonomy" id="266149"/>
    <lineage>
        <taxon>Eukaryota</taxon>
        <taxon>Sar</taxon>
        <taxon>Alveolata</taxon>
        <taxon>Ciliophora</taxon>
        <taxon>Intramacronucleata</taxon>
        <taxon>Oligohymenophorea</taxon>
        <taxon>Scuticociliatia</taxon>
        <taxon>Philasterida</taxon>
        <taxon>Pseudocohnilembidae</taxon>
        <taxon>Pseudocohnilembus</taxon>
    </lineage>
</organism>
<keyword evidence="3" id="KW-1185">Reference proteome</keyword>
<dbReference type="EMBL" id="LDAU01000091">
    <property type="protein sequence ID" value="KRX06788.1"/>
    <property type="molecule type" value="Genomic_DNA"/>
</dbReference>
<evidence type="ECO:0000256" key="1">
    <source>
        <dbReference type="SAM" id="MobiDB-lite"/>
    </source>
</evidence>
<feature type="region of interest" description="Disordered" evidence="1">
    <location>
        <begin position="1"/>
        <end position="69"/>
    </location>
</feature>
<sequence length="113" mass="13066">MEGYKMQKISPGPKLINNMSTQKDKQRKNSENLNLSSNPRKRKLSKAYQESGDNSQSVGIQDKNKQTENKLEGQELQKLIKTDNVIQFYLVRIKIIPIHKLIIVITIQFPDIK</sequence>
<evidence type="ECO:0000313" key="2">
    <source>
        <dbReference type="EMBL" id="KRX06788.1"/>
    </source>
</evidence>
<protein>
    <submittedName>
        <fullName evidence="2">Uncharacterized protein</fullName>
    </submittedName>
</protein>
<evidence type="ECO:0000313" key="3">
    <source>
        <dbReference type="Proteomes" id="UP000054937"/>
    </source>
</evidence>
<accession>A0A0V0QX68</accession>
<dbReference type="Proteomes" id="UP000054937">
    <property type="component" value="Unassembled WGS sequence"/>
</dbReference>
<comment type="caution">
    <text evidence="2">The sequence shown here is derived from an EMBL/GenBank/DDBJ whole genome shotgun (WGS) entry which is preliminary data.</text>
</comment>